<feature type="transmembrane region" description="Helical" evidence="1">
    <location>
        <begin position="12"/>
        <end position="29"/>
    </location>
</feature>
<dbReference type="InterPro" id="IPR006976">
    <property type="entry name" value="VanZ-like"/>
</dbReference>
<dbReference type="EMBL" id="QSRJ01000008">
    <property type="protein sequence ID" value="RGL09679.1"/>
    <property type="molecule type" value="Genomic_DNA"/>
</dbReference>
<organism evidence="3 4">
    <name type="scientific">Collinsella tanakaei</name>
    <dbReference type="NCBI Taxonomy" id="626935"/>
    <lineage>
        <taxon>Bacteria</taxon>
        <taxon>Bacillati</taxon>
        <taxon>Actinomycetota</taxon>
        <taxon>Coriobacteriia</taxon>
        <taxon>Coriobacteriales</taxon>
        <taxon>Coriobacteriaceae</taxon>
        <taxon>Collinsella</taxon>
    </lineage>
</organism>
<evidence type="ECO:0000256" key="1">
    <source>
        <dbReference type="SAM" id="Phobius"/>
    </source>
</evidence>
<dbReference type="Pfam" id="PF04892">
    <property type="entry name" value="VanZ"/>
    <property type="match status" value="1"/>
</dbReference>
<keyword evidence="1" id="KW-1133">Transmembrane helix</keyword>
<protein>
    <submittedName>
        <fullName evidence="3">VanZ family protein</fullName>
    </submittedName>
</protein>
<gene>
    <name evidence="3" type="ORF">DXC81_07260</name>
</gene>
<evidence type="ECO:0000313" key="4">
    <source>
        <dbReference type="Proteomes" id="UP000260943"/>
    </source>
</evidence>
<feature type="transmembrane region" description="Helical" evidence="1">
    <location>
        <begin position="41"/>
        <end position="64"/>
    </location>
</feature>
<evidence type="ECO:0000313" key="3">
    <source>
        <dbReference type="EMBL" id="RGL09679.1"/>
    </source>
</evidence>
<name>A0A3E4QR54_9ACTN</name>
<reference evidence="3 4" key="1">
    <citation type="submission" date="2018-08" db="EMBL/GenBank/DDBJ databases">
        <title>A genome reference for cultivated species of the human gut microbiota.</title>
        <authorList>
            <person name="Zou Y."/>
            <person name="Xue W."/>
            <person name="Luo G."/>
        </authorList>
    </citation>
    <scope>NUCLEOTIDE SEQUENCE [LARGE SCALE GENOMIC DNA]</scope>
    <source>
        <strain evidence="3 4">TF08-14</strain>
    </source>
</reference>
<dbReference type="PANTHER" id="PTHR28008">
    <property type="entry name" value="DOMAIN PROTEIN, PUTATIVE (AFU_ORTHOLOGUE AFUA_3G10980)-RELATED"/>
    <property type="match status" value="1"/>
</dbReference>
<dbReference type="Proteomes" id="UP000260943">
    <property type="component" value="Unassembled WGS sequence"/>
</dbReference>
<keyword evidence="1" id="KW-0472">Membrane</keyword>
<dbReference type="RefSeq" id="WP_117679817.1">
    <property type="nucleotide sequence ID" value="NZ_CAJJKC010000010.1"/>
</dbReference>
<dbReference type="AlphaFoldDB" id="A0A3E4QR54"/>
<evidence type="ECO:0000259" key="2">
    <source>
        <dbReference type="Pfam" id="PF04892"/>
    </source>
</evidence>
<keyword evidence="1" id="KW-0812">Transmembrane</keyword>
<comment type="caution">
    <text evidence="3">The sequence shown here is derived from an EMBL/GenBank/DDBJ whole genome shotgun (WGS) entry which is preliminary data.</text>
</comment>
<accession>A0A3E4QR54</accession>
<feature type="domain" description="VanZ-like" evidence="2">
    <location>
        <begin position="13"/>
        <end position="142"/>
    </location>
</feature>
<dbReference type="NCBIfam" id="NF037970">
    <property type="entry name" value="vanZ_1"/>
    <property type="match status" value="1"/>
</dbReference>
<dbReference type="PANTHER" id="PTHR28008:SF1">
    <property type="entry name" value="DOMAIN PROTEIN, PUTATIVE (AFU_ORTHOLOGUE AFUA_3G10980)-RELATED"/>
    <property type="match status" value="1"/>
</dbReference>
<sequence length="153" mass="16349">MQRLRSSISIPWLVASVVIILAIWCNSMVPGSDSSEISHGVLAMVQGFLVDLGLPASWVSNFIIRKMAHFTEYAALGVSVSAALDRHAHLDCARVLSIVSTVLIAASLDEVIQLFVPGRCGQVADVLLDCMGAITGVAASSFVRRRIAKRSIS</sequence>
<proteinExistence type="predicted"/>